<dbReference type="InterPro" id="IPR042099">
    <property type="entry name" value="ANL_N_sf"/>
</dbReference>
<gene>
    <name evidence="10" type="ORF">V5799_000361</name>
</gene>
<dbReference type="InterPro" id="IPR045851">
    <property type="entry name" value="AMP-bd_C_sf"/>
</dbReference>
<sequence>MLLTLHVFRDARTLFPRLCVRDTRFRCSYRGQRRALTKLSYYHKPGKQRLFPCTLGDVIDRTAEKRGDNLAIVSCHQSIRKTYAEYKQDIDNLAAALISLKLGVGSRIAIVAPNMYEWAVVLFATAKAGLVLVNVNTAYQITELEYCLNHTDCKAVIISEQFSKLDYYQMLVKLAPELTSCTPGELKSSRYRQRLSSDASKLIETCLVCRLPSLKHVIVIGETAKPGTVTFADLMGSVTSEHLRALRCTASKLQMDDAANLQFTSGTTGKPKAAQLSHFSLVNNAYLVGRKLDLHKQDESICLNVPLVHCFGCVAGTMSAAIFGSTIVMPAPRFRADAALRCIEKEGCTAIYGTPSMYIDILQHVEGSHDNVPSIRRAVISGAPCPHQVIESVMKKLNVCRFHILYGTTETSSMIAANDPNQPLDRWIDSVGKPLDHVEVKIVDPQNRIVPVNHRGELCTRGYAVFMGYFKEDKKTKEAVRNGWYHTGDGAVMTEDGRVSILGRIRDVIVRGGERVYPQEVEQSLYAHPAVQEAQVVGVPDERKGEQVCAWIKLKPGLSPSPEDIKNFCKEKLTHYKVPRYILFVGEFPKTVSGKVQKHVIREESRKILHL</sequence>
<dbReference type="Gene3D" id="3.40.50.12780">
    <property type="entry name" value="N-terminal domain of ligase-like"/>
    <property type="match status" value="1"/>
</dbReference>
<dbReference type="Gene3D" id="3.30.300.30">
    <property type="match status" value="1"/>
</dbReference>
<dbReference type="EMBL" id="JARKHS020035766">
    <property type="protein sequence ID" value="KAK8756930.1"/>
    <property type="molecule type" value="Genomic_DNA"/>
</dbReference>
<evidence type="ECO:0000256" key="2">
    <source>
        <dbReference type="ARBA" id="ARBA00022598"/>
    </source>
</evidence>
<evidence type="ECO:0000256" key="7">
    <source>
        <dbReference type="ARBA" id="ARBA00048277"/>
    </source>
</evidence>
<comment type="caution">
    <text evidence="10">The sequence shown here is derived from an EMBL/GenBank/DDBJ whole genome shotgun (WGS) entry which is preliminary data.</text>
</comment>
<reference evidence="10 11" key="1">
    <citation type="journal article" date="2023" name="Arcadia Sci">
        <title>De novo assembly of a long-read Amblyomma americanum tick genome.</title>
        <authorList>
            <person name="Chou S."/>
            <person name="Poskanzer K.E."/>
            <person name="Rollins M."/>
            <person name="Thuy-Boun P.S."/>
        </authorList>
    </citation>
    <scope>NUCLEOTIDE SEQUENCE [LARGE SCALE GENOMIC DNA]</scope>
    <source>
        <strain evidence="10">F_SG_1</strain>
        <tissue evidence="10">Salivary glands</tissue>
    </source>
</reference>
<evidence type="ECO:0000256" key="1">
    <source>
        <dbReference type="ARBA" id="ARBA00006432"/>
    </source>
</evidence>
<evidence type="ECO:0000313" key="11">
    <source>
        <dbReference type="Proteomes" id="UP001321473"/>
    </source>
</evidence>
<accession>A0AAQ4D390</accession>
<evidence type="ECO:0000259" key="9">
    <source>
        <dbReference type="Pfam" id="PF13193"/>
    </source>
</evidence>
<feature type="domain" description="AMP-binding enzyme C-terminal" evidence="9">
    <location>
        <begin position="520"/>
        <end position="595"/>
    </location>
</feature>
<dbReference type="PANTHER" id="PTHR43201">
    <property type="entry name" value="ACYL-COA SYNTHETASE"/>
    <property type="match status" value="1"/>
</dbReference>
<feature type="domain" description="AMP-dependent synthetase/ligase" evidence="8">
    <location>
        <begin position="60"/>
        <end position="470"/>
    </location>
</feature>
<comment type="similarity">
    <text evidence="1">Belongs to the ATP-dependent AMP-binding enzyme family.</text>
</comment>
<organism evidence="10 11">
    <name type="scientific">Amblyomma americanum</name>
    <name type="common">Lone star tick</name>
    <dbReference type="NCBI Taxonomy" id="6943"/>
    <lineage>
        <taxon>Eukaryota</taxon>
        <taxon>Metazoa</taxon>
        <taxon>Ecdysozoa</taxon>
        <taxon>Arthropoda</taxon>
        <taxon>Chelicerata</taxon>
        <taxon>Arachnida</taxon>
        <taxon>Acari</taxon>
        <taxon>Parasitiformes</taxon>
        <taxon>Ixodida</taxon>
        <taxon>Ixodoidea</taxon>
        <taxon>Ixodidae</taxon>
        <taxon>Amblyomminae</taxon>
        <taxon>Amblyomma</taxon>
    </lineage>
</organism>
<keyword evidence="11" id="KW-1185">Reference proteome</keyword>
<evidence type="ECO:0000256" key="5">
    <source>
        <dbReference type="ARBA" id="ARBA00039638"/>
    </source>
</evidence>
<evidence type="ECO:0000259" key="8">
    <source>
        <dbReference type="Pfam" id="PF00501"/>
    </source>
</evidence>
<dbReference type="PROSITE" id="PS00455">
    <property type="entry name" value="AMP_BINDING"/>
    <property type="match status" value="1"/>
</dbReference>
<dbReference type="Proteomes" id="UP001321473">
    <property type="component" value="Unassembled WGS sequence"/>
</dbReference>
<comment type="catalytic activity">
    <reaction evidence="6">
        <text>octanoate + ATP + CoA = octanoyl-CoA + AMP + diphosphate</text>
        <dbReference type="Rhea" id="RHEA:33631"/>
        <dbReference type="ChEBI" id="CHEBI:25646"/>
        <dbReference type="ChEBI" id="CHEBI:30616"/>
        <dbReference type="ChEBI" id="CHEBI:33019"/>
        <dbReference type="ChEBI" id="CHEBI:57287"/>
        <dbReference type="ChEBI" id="CHEBI:57386"/>
        <dbReference type="ChEBI" id="CHEBI:456215"/>
    </reaction>
</comment>
<dbReference type="InterPro" id="IPR020845">
    <property type="entry name" value="AMP-binding_CS"/>
</dbReference>
<dbReference type="SUPFAM" id="SSF56801">
    <property type="entry name" value="Acetyl-CoA synthetase-like"/>
    <property type="match status" value="1"/>
</dbReference>
<comment type="function">
    <text evidence="3">Acyl-CoA synthases catalyze the initial reaction in fatty acid metabolism, by forming a thioester with CoA. Has some preference toward medium-chain substrates. Plays a role in adipocyte differentiation.</text>
</comment>
<proteinExistence type="inferred from homology"/>
<dbReference type="EC" id="6.2.1.2" evidence="4"/>
<dbReference type="Pfam" id="PF13193">
    <property type="entry name" value="AMP-binding_C"/>
    <property type="match status" value="1"/>
</dbReference>
<dbReference type="GO" id="GO:0006631">
    <property type="term" value="P:fatty acid metabolic process"/>
    <property type="evidence" value="ECO:0007669"/>
    <property type="project" value="TreeGrafter"/>
</dbReference>
<comment type="catalytic activity">
    <reaction evidence="7">
        <text>a medium-chain fatty acid + ATP + CoA = a medium-chain fatty acyl-CoA + AMP + diphosphate</text>
        <dbReference type="Rhea" id="RHEA:48340"/>
        <dbReference type="ChEBI" id="CHEBI:30616"/>
        <dbReference type="ChEBI" id="CHEBI:33019"/>
        <dbReference type="ChEBI" id="CHEBI:57287"/>
        <dbReference type="ChEBI" id="CHEBI:59558"/>
        <dbReference type="ChEBI" id="CHEBI:90546"/>
        <dbReference type="ChEBI" id="CHEBI:456215"/>
        <dbReference type="EC" id="6.2.1.2"/>
    </reaction>
</comment>
<protein>
    <recommendedName>
        <fullName evidence="5">Medium-chain acyl-CoA ligase ACSF2, mitochondrial</fullName>
        <ecNumber evidence="4">6.2.1.2</ecNumber>
    </recommendedName>
</protein>
<dbReference type="FunFam" id="3.30.300.30:FF:000008">
    <property type="entry name" value="2,3-dihydroxybenzoate-AMP ligase"/>
    <property type="match status" value="1"/>
</dbReference>
<name>A0AAQ4D390_AMBAM</name>
<evidence type="ECO:0000256" key="3">
    <source>
        <dbReference type="ARBA" id="ARBA00037247"/>
    </source>
</evidence>
<dbReference type="PANTHER" id="PTHR43201:SF5">
    <property type="entry name" value="MEDIUM-CHAIN ACYL-COA LIGASE ACSF2, MITOCHONDRIAL"/>
    <property type="match status" value="1"/>
</dbReference>
<evidence type="ECO:0000256" key="6">
    <source>
        <dbReference type="ARBA" id="ARBA00047319"/>
    </source>
</evidence>
<evidence type="ECO:0000256" key="4">
    <source>
        <dbReference type="ARBA" id="ARBA00039009"/>
    </source>
</evidence>
<evidence type="ECO:0000313" key="10">
    <source>
        <dbReference type="EMBL" id="KAK8756930.1"/>
    </source>
</evidence>
<dbReference type="GO" id="GO:0031956">
    <property type="term" value="F:medium-chain fatty acid-CoA ligase activity"/>
    <property type="evidence" value="ECO:0007669"/>
    <property type="project" value="UniProtKB-EC"/>
</dbReference>
<dbReference type="InterPro" id="IPR000873">
    <property type="entry name" value="AMP-dep_synth/lig_dom"/>
</dbReference>
<keyword evidence="2" id="KW-0436">Ligase</keyword>
<dbReference type="Pfam" id="PF00501">
    <property type="entry name" value="AMP-binding"/>
    <property type="match status" value="1"/>
</dbReference>
<dbReference type="AlphaFoldDB" id="A0AAQ4D390"/>
<dbReference type="InterPro" id="IPR025110">
    <property type="entry name" value="AMP-bd_C"/>
</dbReference>